<dbReference type="GO" id="GO:0008270">
    <property type="term" value="F:zinc ion binding"/>
    <property type="evidence" value="ECO:0007669"/>
    <property type="project" value="InterPro"/>
</dbReference>
<feature type="compositionally biased region" description="Low complexity" evidence="4">
    <location>
        <begin position="35"/>
        <end position="47"/>
    </location>
</feature>
<dbReference type="Pfam" id="PF00172">
    <property type="entry name" value="Zn_clus"/>
    <property type="match status" value="1"/>
</dbReference>
<protein>
    <recommendedName>
        <fullName evidence="5">Zn(2)-C6 fungal-type domain-containing protein</fullName>
    </recommendedName>
</protein>
<name>A0AA39UXP5_9LECA</name>
<keyword evidence="2" id="KW-0479">Metal-binding</keyword>
<proteinExistence type="predicted"/>
<dbReference type="Gene3D" id="4.10.240.10">
    <property type="entry name" value="Zn(2)-C6 fungal-type DNA-binding domain"/>
    <property type="match status" value="1"/>
</dbReference>
<dbReference type="PANTHER" id="PTHR31001">
    <property type="entry name" value="UNCHARACTERIZED TRANSCRIPTIONAL REGULATORY PROTEIN"/>
    <property type="match status" value="1"/>
</dbReference>
<feature type="region of interest" description="Disordered" evidence="4">
    <location>
        <begin position="1"/>
        <end position="61"/>
    </location>
</feature>
<comment type="caution">
    <text evidence="6">The sequence shown here is derived from an EMBL/GenBank/DDBJ whole genome shotgun (WGS) entry which is preliminary data.</text>
</comment>
<evidence type="ECO:0000256" key="2">
    <source>
        <dbReference type="ARBA" id="ARBA00022723"/>
    </source>
</evidence>
<dbReference type="InterPro" id="IPR007219">
    <property type="entry name" value="XnlR_reg_dom"/>
</dbReference>
<feature type="domain" description="Zn(2)-C6 fungal-type" evidence="5">
    <location>
        <begin position="62"/>
        <end position="92"/>
    </location>
</feature>
<dbReference type="PROSITE" id="PS50048">
    <property type="entry name" value="ZN2_CY6_FUNGAL_2"/>
    <property type="match status" value="1"/>
</dbReference>
<comment type="subcellular location">
    <subcellularLocation>
        <location evidence="1">Nucleus</location>
    </subcellularLocation>
</comment>
<dbReference type="Pfam" id="PF04082">
    <property type="entry name" value="Fungal_trans"/>
    <property type="match status" value="1"/>
</dbReference>
<feature type="region of interest" description="Disordered" evidence="4">
    <location>
        <begin position="107"/>
        <end position="141"/>
    </location>
</feature>
<dbReference type="GO" id="GO:0005634">
    <property type="term" value="C:nucleus"/>
    <property type="evidence" value="ECO:0007669"/>
    <property type="project" value="UniProtKB-SubCell"/>
</dbReference>
<dbReference type="InterPro" id="IPR050613">
    <property type="entry name" value="Sec_Metabolite_Reg"/>
</dbReference>
<gene>
    <name evidence="6" type="ORF">JMJ35_010105</name>
</gene>
<evidence type="ECO:0000256" key="4">
    <source>
        <dbReference type="SAM" id="MobiDB-lite"/>
    </source>
</evidence>
<dbReference type="InterPro" id="IPR001138">
    <property type="entry name" value="Zn2Cys6_DnaBD"/>
</dbReference>
<feature type="compositionally biased region" description="Polar residues" evidence="4">
    <location>
        <begin position="1"/>
        <end position="16"/>
    </location>
</feature>
<reference evidence="6" key="1">
    <citation type="submission" date="2023-03" db="EMBL/GenBank/DDBJ databases">
        <title>Complete genome of Cladonia borealis.</title>
        <authorList>
            <person name="Park H."/>
        </authorList>
    </citation>
    <scope>NUCLEOTIDE SEQUENCE</scope>
    <source>
        <strain evidence="6">ANT050790</strain>
    </source>
</reference>
<evidence type="ECO:0000313" key="6">
    <source>
        <dbReference type="EMBL" id="KAK0507582.1"/>
    </source>
</evidence>
<dbReference type="SMART" id="SM00066">
    <property type="entry name" value="GAL4"/>
    <property type="match status" value="1"/>
</dbReference>
<evidence type="ECO:0000256" key="3">
    <source>
        <dbReference type="ARBA" id="ARBA00023242"/>
    </source>
</evidence>
<dbReference type="GO" id="GO:0003677">
    <property type="term" value="F:DNA binding"/>
    <property type="evidence" value="ECO:0007669"/>
    <property type="project" value="InterPro"/>
</dbReference>
<dbReference type="InterPro" id="IPR036864">
    <property type="entry name" value="Zn2-C6_fun-type_DNA-bd_sf"/>
</dbReference>
<evidence type="ECO:0000259" key="5">
    <source>
        <dbReference type="PROSITE" id="PS50048"/>
    </source>
</evidence>
<dbReference type="PROSITE" id="PS00463">
    <property type="entry name" value="ZN2_CY6_FUNGAL_1"/>
    <property type="match status" value="1"/>
</dbReference>
<evidence type="ECO:0000313" key="7">
    <source>
        <dbReference type="Proteomes" id="UP001166286"/>
    </source>
</evidence>
<dbReference type="CDD" id="cd00067">
    <property type="entry name" value="GAL4"/>
    <property type="match status" value="1"/>
</dbReference>
<dbReference type="AlphaFoldDB" id="A0AA39UXP5"/>
<evidence type="ECO:0000256" key="1">
    <source>
        <dbReference type="ARBA" id="ARBA00004123"/>
    </source>
</evidence>
<organism evidence="6 7">
    <name type="scientific">Cladonia borealis</name>
    <dbReference type="NCBI Taxonomy" id="184061"/>
    <lineage>
        <taxon>Eukaryota</taxon>
        <taxon>Fungi</taxon>
        <taxon>Dikarya</taxon>
        <taxon>Ascomycota</taxon>
        <taxon>Pezizomycotina</taxon>
        <taxon>Lecanoromycetes</taxon>
        <taxon>OSLEUM clade</taxon>
        <taxon>Lecanoromycetidae</taxon>
        <taxon>Lecanorales</taxon>
        <taxon>Lecanorineae</taxon>
        <taxon>Cladoniaceae</taxon>
        <taxon>Cladonia</taxon>
    </lineage>
</organism>
<dbReference type="GO" id="GO:0006351">
    <property type="term" value="P:DNA-templated transcription"/>
    <property type="evidence" value="ECO:0007669"/>
    <property type="project" value="InterPro"/>
</dbReference>
<dbReference type="SMART" id="SM00906">
    <property type="entry name" value="Fungal_trans"/>
    <property type="match status" value="1"/>
</dbReference>
<dbReference type="PANTHER" id="PTHR31001:SF81">
    <property type="entry name" value="ZN(II)2CYS6 TRANSCRIPTION FACTOR"/>
    <property type="match status" value="1"/>
</dbReference>
<dbReference type="Proteomes" id="UP001166286">
    <property type="component" value="Unassembled WGS sequence"/>
</dbReference>
<dbReference type="SUPFAM" id="SSF57701">
    <property type="entry name" value="Zn2/Cys6 DNA-binding domain"/>
    <property type="match status" value="1"/>
</dbReference>
<keyword evidence="7" id="KW-1185">Reference proteome</keyword>
<sequence>MDAGTQQVLITPSLSNEGAPAPTGSAAAESDARVSSQSQASPASDASGTNKPLRRRNKPSLSCETCTVKKTKCDRGRPTCFACVKRRSECQYSRLADLIEESHRAIGIETPRKKSKSNHTAPADPPPVHTQNGTHQPERKLSRAGSLPMLLSHIPLSHPSTSNLFKYEHPFSNYWTHQGGLKEVISVLPSKDQADILITKYFDAVDPVYPMIHRDQFQRDYEYFWSLPPVDRPTTDGDLIALLFVMLAMGTQFVALPTLDQKEQTAEFYLSAAHQALRVFSYLGRPSFRSIQAMVLIGYFLMNDNHAADTWAFAGILIRHAYALGLNRDPSLHVPDATPFEKQQRRKLWQAVLLQDTFLTVILKLPPTATHNDVRVEDLEEEVDPAQTQVGITDISYISSMWNLANLVQQTICSPRSLSRPIARSPAERKKTIEQFNRVYMSFPLPLRTFTEASICELANRSRRPARQTLFLTSNYFHCLMLINLDEHENLEADIHGTLNAAHDAINSFFLLHKLFEEEARVWYHFQHRAFSEAHVIAEVLRNQSHLLPLDPTRMRAKDDVLRMIGILQLNSKDDVVARTRVGVLSEYLLNLGG</sequence>
<keyword evidence="3" id="KW-0539">Nucleus</keyword>
<dbReference type="EMBL" id="JAFEKC020000023">
    <property type="protein sequence ID" value="KAK0507582.1"/>
    <property type="molecule type" value="Genomic_DNA"/>
</dbReference>
<dbReference type="GO" id="GO:0000981">
    <property type="term" value="F:DNA-binding transcription factor activity, RNA polymerase II-specific"/>
    <property type="evidence" value="ECO:0007669"/>
    <property type="project" value="InterPro"/>
</dbReference>
<dbReference type="CDD" id="cd12148">
    <property type="entry name" value="fungal_TF_MHR"/>
    <property type="match status" value="1"/>
</dbReference>
<accession>A0AA39UXP5</accession>